<comment type="pathway">
    <text evidence="1">Cell wall biogenesis; peptidoglycan biosynthesis.</text>
</comment>
<accession>A0A327NLP4</accession>
<feature type="transmembrane region" description="Helical" evidence="1">
    <location>
        <begin position="159"/>
        <end position="181"/>
    </location>
</feature>
<feature type="transmembrane region" description="Helical" evidence="1">
    <location>
        <begin position="79"/>
        <end position="97"/>
    </location>
</feature>
<dbReference type="OrthoDB" id="7888986at2"/>
<keyword evidence="1" id="KW-1133">Transmembrane helix</keyword>
<comment type="caution">
    <text evidence="1">Lacks conserved residue(s) required for the propagation of feature annotation.</text>
</comment>
<feature type="transmembrane region" description="Helical" evidence="1">
    <location>
        <begin position="6"/>
        <end position="25"/>
    </location>
</feature>
<keyword evidence="1" id="KW-0961">Cell wall biogenesis/degradation</keyword>
<dbReference type="UniPathway" id="UPA00219"/>
<dbReference type="Pfam" id="PF10997">
    <property type="entry name" value="Amj"/>
    <property type="match status" value="1"/>
</dbReference>
<keyword evidence="1" id="KW-1003">Cell membrane</keyword>
<protein>
    <recommendedName>
        <fullName evidence="1">Lipid II flippase Amj</fullName>
    </recommendedName>
</protein>
<keyword evidence="1" id="KW-0133">Cell shape</keyword>
<dbReference type="GO" id="GO:0008360">
    <property type="term" value="P:regulation of cell shape"/>
    <property type="evidence" value="ECO:0007669"/>
    <property type="project" value="UniProtKB-KW"/>
</dbReference>
<reference evidence="2 3" key="1">
    <citation type="submission" date="2018-06" db="EMBL/GenBank/DDBJ databases">
        <title>Spirosoma sp. HMF3257 Genome sequencing and assembly.</title>
        <authorList>
            <person name="Kang H."/>
            <person name="Cha I."/>
            <person name="Kim H."/>
            <person name="Kang J."/>
            <person name="Joh K."/>
        </authorList>
    </citation>
    <scope>NUCLEOTIDE SEQUENCE [LARGE SCALE GENOMIC DNA]</scope>
    <source>
        <strain evidence="2 3">HMF3257</strain>
    </source>
</reference>
<dbReference type="GO" id="GO:0005886">
    <property type="term" value="C:plasma membrane"/>
    <property type="evidence" value="ECO:0007669"/>
    <property type="project" value="UniProtKB-SubCell"/>
</dbReference>
<dbReference type="AlphaFoldDB" id="A0A327NLP4"/>
<feature type="transmembrane region" description="Helical" evidence="1">
    <location>
        <begin position="238"/>
        <end position="263"/>
    </location>
</feature>
<keyword evidence="1" id="KW-0472">Membrane</keyword>
<evidence type="ECO:0000313" key="3">
    <source>
        <dbReference type="Proteomes" id="UP000249016"/>
    </source>
</evidence>
<dbReference type="Proteomes" id="UP000249016">
    <property type="component" value="Unassembled WGS sequence"/>
</dbReference>
<gene>
    <name evidence="1" type="primary">amj</name>
    <name evidence="2" type="ORF">HMF3257_15855</name>
</gene>
<keyword evidence="1" id="KW-0813">Transport</keyword>
<dbReference type="GO" id="GO:0071555">
    <property type="term" value="P:cell wall organization"/>
    <property type="evidence" value="ECO:0007669"/>
    <property type="project" value="UniProtKB-KW"/>
</dbReference>
<name>A0A327NLP4_9BACT</name>
<dbReference type="GO" id="GO:0015648">
    <property type="term" value="F:lipid-linked peptidoglycan transporter activity"/>
    <property type="evidence" value="ECO:0007669"/>
    <property type="project" value="UniProtKB-UniRule"/>
</dbReference>
<dbReference type="EMBL" id="QLII01000001">
    <property type="protein sequence ID" value="RAI75289.1"/>
    <property type="molecule type" value="Genomic_DNA"/>
</dbReference>
<dbReference type="RefSeq" id="WP_111343548.1">
    <property type="nucleotide sequence ID" value="NZ_QLII01000001.1"/>
</dbReference>
<keyword evidence="1" id="KW-0573">Peptidoglycan synthesis</keyword>
<proteinExistence type="inferred from homology"/>
<organism evidence="2 3">
    <name type="scientific">Spirosoma telluris</name>
    <dbReference type="NCBI Taxonomy" id="2183553"/>
    <lineage>
        <taxon>Bacteria</taxon>
        <taxon>Pseudomonadati</taxon>
        <taxon>Bacteroidota</taxon>
        <taxon>Cytophagia</taxon>
        <taxon>Cytophagales</taxon>
        <taxon>Cytophagaceae</taxon>
        <taxon>Spirosoma</taxon>
    </lineage>
</organism>
<dbReference type="GO" id="GO:0009252">
    <property type="term" value="P:peptidoglycan biosynthetic process"/>
    <property type="evidence" value="ECO:0007669"/>
    <property type="project" value="UniProtKB-UniRule"/>
</dbReference>
<dbReference type="InterPro" id="IPR021260">
    <property type="entry name" value="Amj"/>
</dbReference>
<comment type="function">
    <text evidence="1">Involved in peptidoglycan biosynthesis. Transports lipid-linked peptidoglycan precursors from the inner to the outer leaflet of the cytoplasmic membrane.</text>
</comment>
<comment type="subcellular location">
    <subcellularLocation>
        <location evidence="1">Cell membrane</location>
        <topology evidence="1">Multi-pass membrane protein</topology>
    </subcellularLocation>
</comment>
<sequence>MSTQTALVALLTFVIHLIASLSLGVRIVGLRTLRWAVSFALFNVMVLVSRLANTLQAPLLAKNVELNIRAGHLDEIADFRWIIGSATLATLIAGVFFPSFQRLMTRAVDSYYQHRSIGKLLVRSFSFRVVQDIPTYLKWPDQANWQHVTRNRNVPLSIFLLNALANAIMTISVLATLYAGYLNPDLRSTAASMSGLINGLATIILVLFIDPTIALLADEVGAGRYSAGYFRRYIILILFARLVGTILAQFLLIPFAYLIIWVAEHLYG</sequence>
<dbReference type="HAMAP" id="MF_02077">
    <property type="entry name" value="Amj_flippase"/>
    <property type="match status" value="1"/>
</dbReference>
<evidence type="ECO:0000256" key="1">
    <source>
        <dbReference type="HAMAP-Rule" id="MF_02077"/>
    </source>
</evidence>
<feature type="transmembrane region" description="Helical" evidence="1">
    <location>
        <begin position="193"/>
        <end position="217"/>
    </location>
</feature>
<keyword evidence="1" id="KW-0812">Transmembrane</keyword>
<comment type="similarity">
    <text evidence="1">Belongs to the Amj family.</text>
</comment>
<evidence type="ECO:0000313" key="2">
    <source>
        <dbReference type="EMBL" id="RAI75289.1"/>
    </source>
</evidence>
<comment type="caution">
    <text evidence="2">The sequence shown here is derived from an EMBL/GenBank/DDBJ whole genome shotgun (WGS) entry which is preliminary data.</text>
</comment>
<keyword evidence="3" id="KW-1185">Reference proteome</keyword>